<keyword evidence="2" id="KW-1185">Reference proteome</keyword>
<sequence length="69" mass="8431">MHNWSTDTTRLKEYPEQYAIWRLEQQLNYGLAENEKIDRSQLEKYLPELNIDQDTRNFLELLLYDKKPA</sequence>
<evidence type="ECO:0000313" key="2">
    <source>
        <dbReference type="Proteomes" id="UP000269352"/>
    </source>
</evidence>
<comment type="caution">
    <text evidence="1">The sequence shown here is derived from an EMBL/GenBank/DDBJ whole genome shotgun (WGS) entry which is preliminary data.</text>
</comment>
<organism evidence="1 2">
    <name type="scientific">Termititenax aidoneus</name>
    <dbReference type="NCBI Taxonomy" id="2218524"/>
    <lineage>
        <taxon>Bacteria</taxon>
        <taxon>Bacillati</taxon>
        <taxon>Candidatus Margulisiibacteriota</taxon>
        <taxon>Candidatus Termititenacia</taxon>
        <taxon>Candidatus Termititenacales</taxon>
        <taxon>Candidatus Termititenacaceae</taxon>
        <taxon>Candidatus Termititenax</taxon>
    </lineage>
</organism>
<dbReference type="EMBL" id="BGZN01000036">
    <property type="protein sequence ID" value="GBR74243.1"/>
    <property type="molecule type" value="Genomic_DNA"/>
</dbReference>
<gene>
    <name evidence="1" type="ORF">NO1_1453</name>
</gene>
<protein>
    <submittedName>
        <fullName evidence="1">Uncharacterized protein</fullName>
    </submittedName>
</protein>
<evidence type="ECO:0000313" key="1">
    <source>
        <dbReference type="EMBL" id="GBR74243.1"/>
    </source>
</evidence>
<dbReference type="AlphaFoldDB" id="A0A388TBS5"/>
<accession>A0A388TBS5</accession>
<reference evidence="1 2" key="1">
    <citation type="journal article" date="2019" name="ISME J.">
        <title>Genome analyses of uncultured TG2/ZB3 bacteria in 'Margulisbacteria' specifically attached to ectosymbiotic spirochetes of protists in the termite gut.</title>
        <authorList>
            <person name="Utami Y.D."/>
            <person name="Kuwahara H."/>
            <person name="Igai K."/>
            <person name="Murakami T."/>
            <person name="Sugaya K."/>
            <person name="Morikawa T."/>
            <person name="Nagura Y."/>
            <person name="Yuki M."/>
            <person name="Deevong P."/>
            <person name="Inoue T."/>
            <person name="Kihara K."/>
            <person name="Lo N."/>
            <person name="Yamada A."/>
            <person name="Ohkuma M."/>
            <person name="Hongoh Y."/>
        </authorList>
    </citation>
    <scope>NUCLEOTIDE SEQUENCE [LARGE SCALE GENOMIC DNA]</scope>
    <source>
        <strain evidence="1">NkOx7-01</strain>
    </source>
</reference>
<proteinExistence type="predicted"/>
<dbReference type="Proteomes" id="UP000269352">
    <property type="component" value="Unassembled WGS sequence"/>
</dbReference>
<name>A0A388TBS5_TERA1</name>